<dbReference type="InterPro" id="IPR018356">
    <property type="entry name" value="Tscrpt_reg_HTH_DeoR_CS"/>
</dbReference>
<dbReference type="Gene3D" id="1.10.10.10">
    <property type="entry name" value="Winged helix-like DNA-binding domain superfamily/Winged helix DNA-binding domain"/>
    <property type="match status" value="1"/>
</dbReference>
<dbReference type="SMART" id="SM00420">
    <property type="entry name" value="HTH_DEOR"/>
    <property type="match status" value="1"/>
</dbReference>
<sequence length="273" mass="29242">MTPGIERDSRSVEHASNEALTPRQQQILERLAREGQLAVDPLAHAFDVTPQTIRRDLGVLCERGLARRRHGGIERPPGGYNLGHSQRIMLARTAKQAIAASVVAEIPDGATLALGIGTSVVAVAEALLARRGLRVITNNLQVAQALSTHPDVAVQLAEGQLRPQDLDVVGSATVAFFARHQVDIAVLGCGGLDAGGLLDFDPEEAAVSRALVHHAQRRILVADASKWGRAAMCRIAPLEEIDLLVTDELPHQPDYRSALEAASQQSLSVRFTA</sequence>
<evidence type="ECO:0000313" key="7">
    <source>
        <dbReference type="EMBL" id="MDO6673328.1"/>
    </source>
</evidence>
<dbReference type="InterPro" id="IPR050313">
    <property type="entry name" value="Carb_Metab_HTH_regulators"/>
</dbReference>
<evidence type="ECO:0000256" key="3">
    <source>
        <dbReference type="ARBA" id="ARBA00023125"/>
    </source>
</evidence>
<feature type="region of interest" description="Disordered" evidence="5">
    <location>
        <begin position="1"/>
        <end position="20"/>
    </location>
</feature>
<dbReference type="Pfam" id="PF08220">
    <property type="entry name" value="HTH_DeoR"/>
    <property type="match status" value="1"/>
</dbReference>
<proteinExistence type="predicted"/>
<dbReference type="GO" id="GO:0003700">
    <property type="term" value="F:DNA-binding transcription factor activity"/>
    <property type="evidence" value="ECO:0007669"/>
    <property type="project" value="InterPro"/>
</dbReference>
<dbReference type="GO" id="GO:0003677">
    <property type="term" value="F:DNA binding"/>
    <property type="evidence" value="ECO:0007669"/>
    <property type="project" value="UniProtKB-KW"/>
</dbReference>
<evidence type="ECO:0000313" key="8">
    <source>
        <dbReference type="Proteomes" id="UP001170481"/>
    </source>
</evidence>
<protein>
    <submittedName>
        <fullName evidence="7">DeoR/GlpR family DNA-binding transcription regulator</fullName>
    </submittedName>
</protein>
<dbReference type="Pfam" id="PF00455">
    <property type="entry name" value="DeoRC"/>
    <property type="match status" value="1"/>
</dbReference>
<dbReference type="RefSeq" id="WP_303571149.1">
    <property type="nucleotide sequence ID" value="NZ_JAUORK010000023.1"/>
</dbReference>
<keyword evidence="1" id="KW-0678">Repressor</keyword>
<feature type="compositionally biased region" description="Basic and acidic residues" evidence="5">
    <location>
        <begin position="1"/>
        <end position="16"/>
    </location>
</feature>
<dbReference type="PROSITE" id="PS00894">
    <property type="entry name" value="HTH_DEOR_1"/>
    <property type="match status" value="1"/>
</dbReference>
<accession>A0AAP4X2L2</accession>
<evidence type="ECO:0000256" key="1">
    <source>
        <dbReference type="ARBA" id="ARBA00022491"/>
    </source>
</evidence>
<dbReference type="AlphaFoldDB" id="A0AAP4X2L2"/>
<dbReference type="Proteomes" id="UP001170481">
    <property type="component" value="Unassembled WGS sequence"/>
</dbReference>
<evidence type="ECO:0000256" key="5">
    <source>
        <dbReference type="SAM" id="MobiDB-lite"/>
    </source>
</evidence>
<keyword evidence="4" id="KW-0804">Transcription</keyword>
<gene>
    <name evidence="7" type="ORF">Q4535_14540</name>
</gene>
<comment type="caution">
    <text evidence="7">The sequence shown here is derived from an EMBL/GenBank/DDBJ whole genome shotgun (WGS) entry which is preliminary data.</text>
</comment>
<evidence type="ECO:0000256" key="4">
    <source>
        <dbReference type="ARBA" id="ARBA00023163"/>
    </source>
</evidence>
<dbReference type="InterPro" id="IPR037171">
    <property type="entry name" value="NagB/RpiA_transferase-like"/>
</dbReference>
<dbReference type="Gene3D" id="3.40.50.1360">
    <property type="match status" value="1"/>
</dbReference>
<dbReference type="PROSITE" id="PS51000">
    <property type="entry name" value="HTH_DEOR_2"/>
    <property type="match status" value="1"/>
</dbReference>
<dbReference type="PANTHER" id="PTHR30363">
    <property type="entry name" value="HTH-TYPE TRANSCRIPTIONAL REGULATOR SRLR-RELATED"/>
    <property type="match status" value="1"/>
</dbReference>
<dbReference type="InterPro" id="IPR001034">
    <property type="entry name" value="DeoR_HTH"/>
</dbReference>
<name>A0AAP4X2L2_9GAMM</name>
<evidence type="ECO:0000259" key="6">
    <source>
        <dbReference type="PROSITE" id="PS51000"/>
    </source>
</evidence>
<dbReference type="EMBL" id="JAUORK010000023">
    <property type="protein sequence ID" value="MDO6673328.1"/>
    <property type="molecule type" value="Genomic_DNA"/>
</dbReference>
<dbReference type="PANTHER" id="PTHR30363:SF4">
    <property type="entry name" value="GLYCEROL-3-PHOSPHATE REGULON REPRESSOR"/>
    <property type="match status" value="1"/>
</dbReference>
<dbReference type="InterPro" id="IPR036390">
    <property type="entry name" value="WH_DNA-bd_sf"/>
</dbReference>
<keyword evidence="2" id="KW-0805">Transcription regulation</keyword>
<organism evidence="7 8">
    <name type="scientific">Cobetia amphilecti</name>
    <dbReference type="NCBI Taxonomy" id="1055104"/>
    <lineage>
        <taxon>Bacteria</taxon>
        <taxon>Pseudomonadati</taxon>
        <taxon>Pseudomonadota</taxon>
        <taxon>Gammaproteobacteria</taxon>
        <taxon>Oceanospirillales</taxon>
        <taxon>Halomonadaceae</taxon>
        <taxon>Cobetia</taxon>
    </lineage>
</organism>
<dbReference type="PRINTS" id="PR00037">
    <property type="entry name" value="HTHLACR"/>
</dbReference>
<reference evidence="7" key="1">
    <citation type="submission" date="2023-07" db="EMBL/GenBank/DDBJ databases">
        <title>Genome content predicts the carbon catabolic preferences of heterotrophic bacteria.</title>
        <authorList>
            <person name="Gralka M."/>
        </authorList>
    </citation>
    <scope>NUCLEOTIDE SEQUENCE</scope>
    <source>
        <strain evidence="7">C2R13</strain>
    </source>
</reference>
<keyword evidence="3 7" id="KW-0238">DNA-binding</keyword>
<feature type="domain" description="HTH deoR-type" evidence="6">
    <location>
        <begin position="20"/>
        <end position="75"/>
    </location>
</feature>
<dbReference type="InterPro" id="IPR036388">
    <property type="entry name" value="WH-like_DNA-bd_sf"/>
</dbReference>
<evidence type="ECO:0000256" key="2">
    <source>
        <dbReference type="ARBA" id="ARBA00023015"/>
    </source>
</evidence>
<dbReference type="SUPFAM" id="SSF100950">
    <property type="entry name" value="NagB/RpiA/CoA transferase-like"/>
    <property type="match status" value="1"/>
</dbReference>
<dbReference type="SMART" id="SM01134">
    <property type="entry name" value="DeoRC"/>
    <property type="match status" value="1"/>
</dbReference>
<dbReference type="SUPFAM" id="SSF46785">
    <property type="entry name" value="Winged helix' DNA-binding domain"/>
    <property type="match status" value="1"/>
</dbReference>
<dbReference type="InterPro" id="IPR014036">
    <property type="entry name" value="DeoR-like_C"/>
</dbReference>